<evidence type="ECO:0000259" key="3">
    <source>
        <dbReference type="Pfam" id="PF02913"/>
    </source>
</evidence>
<organism evidence="4">
    <name type="scientific">marine metagenome</name>
    <dbReference type="NCBI Taxonomy" id="408172"/>
    <lineage>
        <taxon>unclassified sequences</taxon>
        <taxon>metagenomes</taxon>
        <taxon>ecological metagenomes</taxon>
    </lineage>
</organism>
<sequence length="76" mass="7828">VGSEGCFGIATEIEVRLLPITEGVRTLLGIFDTMEAAGRAVTAIMASGLMPAAMEIVDQATIRAVEASVFAAGYPV</sequence>
<keyword evidence="1" id="KW-0285">Flavoprotein</keyword>
<reference evidence="4" key="1">
    <citation type="submission" date="2018-05" db="EMBL/GenBank/DDBJ databases">
        <authorList>
            <person name="Lanie J.A."/>
            <person name="Ng W.-L."/>
            <person name="Kazmierczak K.M."/>
            <person name="Andrzejewski T.M."/>
            <person name="Davidsen T.M."/>
            <person name="Wayne K.J."/>
            <person name="Tettelin H."/>
            <person name="Glass J.I."/>
            <person name="Rusch D."/>
            <person name="Podicherti R."/>
            <person name="Tsui H.-C.T."/>
            <person name="Winkler M.E."/>
        </authorList>
    </citation>
    <scope>NUCLEOTIDE SEQUENCE</scope>
</reference>
<dbReference type="InterPro" id="IPR004113">
    <property type="entry name" value="FAD-bd_oxidored_4_C"/>
</dbReference>
<dbReference type="PANTHER" id="PTHR42934:SF1">
    <property type="entry name" value="GLYCOLATE OXIDASE SUBUNIT GLCD"/>
    <property type="match status" value="1"/>
</dbReference>
<dbReference type="InterPro" id="IPR051914">
    <property type="entry name" value="FAD-linked_OxidoTrans_Type4"/>
</dbReference>
<feature type="domain" description="FAD-binding oxidoreductase/transferase type 4 C-terminal" evidence="3">
    <location>
        <begin position="24"/>
        <end position="68"/>
    </location>
</feature>
<dbReference type="EMBL" id="UINC01148330">
    <property type="protein sequence ID" value="SVD40149.1"/>
    <property type="molecule type" value="Genomic_DNA"/>
</dbReference>
<evidence type="ECO:0000313" key="4">
    <source>
        <dbReference type="EMBL" id="SVD40149.1"/>
    </source>
</evidence>
<dbReference type="AlphaFoldDB" id="A0A382V0Z9"/>
<protein>
    <recommendedName>
        <fullName evidence="3">FAD-binding oxidoreductase/transferase type 4 C-terminal domain-containing protein</fullName>
    </recommendedName>
</protein>
<keyword evidence="2" id="KW-0274">FAD</keyword>
<gene>
    <name evidence="4" type="ORF">METZ01_LOCUS393003</name>
</gene>
<proteinExistence type="predicted"/>
<dbReference type="InterPro" id="IPR016164">
    <property type="entry name" value="FAD-linked_Oxase-like_C"/>
</dbReference>
<dbReference type="GO" id="GO:0003824">
    <property type="term" value="F:catalytic activity"/>
    <property type="evidence" value="ECO:0007669"/>
    <property type="project" value="InterPro"/>
</dbReference>
<dbReference type="PANTHER" id="PTHR42934">
    <property type="entry name" value="GLYCOLATE OXIDASE SUBUNIT GLCD"/>
    <property type="match status" value="1"/>
</dbReference>
<name>A0A382V0Z9_9ZZZZ</name>
<feature type="non-terminal residue" evidence="4">
    <location>
        <position position="1"/>
    </location>
</feature>
<accession>A0A382V0Z9</accession>
<dbReference type="Pfam" id="PF02913">
    <property type="entry name" value="FAD-oxidase_C"/>
    <property type="match status" value="1"/>
</dbReference>
<evidence type="ECO:0000256" key="2">
    <source>
        <dbReference type="ARBA" id="ARBA00022827"/>
    </source>
</evidence>
<feature type="non-terminal residue" evidence="4">
    <location>
        <position position="76"/>
    </location>
</feature>
<dbReference type="GO" id="GO:0050660">
    <property type="term" value="F:flavin adenine dinucleotide binding"/>
    <property type="evidence" value="ECO:0007669"/>
    <property type="project" value="InterPro"/>
</dbReference>
<dbReference type="SUPFAM" id="SSF55103">
    <property type="entry name" value="FAD-linked oxidases, C-terminal domain"/>
    <property type="match status" value="1"/>
</dbReference>
<evidence type="ECO:0000256" key="1">
    <source>
        <dbReference type="ARBA" id="ARBA00022630"/>
    </source>
</evidence>